<keyword evidence="2" id="KW-1185">Reference proteome</keyword>
<reference evidence="1" key="1">
    <citation type="submission" date="2019-10" db="EMBL/GenBank/DDBJ databases">
        <authorList>
            <consortium name="DOE Joint Genome Institute"/>
            <person name="Kuo A."/>
            <person name="Miyauchi S."/>
            <person name="Kiss E."/>
            <person name="Drula E."/>
            <person name="Kohler A."/>
            <person name="Sanchez-Garcia M."/>
            <person name="Andreopoulos B."/>
            <person name="Barry K.W."/>
            <person name="Bonito G."/>
            <person name="Buee M."/>
            <person name="Carver A."/>
            <person name="Chen C."/>
            <person name="Cichocki N."/>
            <person name="Clum A."/>
            <person name="Culley D."/>
            <person name="Crous P.W."/>
            <person name="Fauchery L."/>
            <person name="Girlanda M."/>
            <person name="Hayes R."/>
            <person name="Keri Z."/>
            <person name="Labutti K."/>
            <person name="Lipzen A."/>
            <person name="Lombard V."/>
            <person name="Magnuson J."/>
            <person name="Maillard F."/>
            <person name="Morin E."/>
            <person name="Murat C."/>
            <person name="Nolan M."/>
            <person name="Ohm R."/>
            <person name="Pangilinan J."/>
            <person name="Pereira M."/>
            <person name="Perotto S."/>
            <person name="Peter M."/>
            <person name="Riley R."/>
            <person name="Sitrit Y."/>
            <person name="Stielow B."/>
            <person name="Szollosi G."/>
            <person name="Zifcakova L."/>
            <person name="Stursova M."/>
            <person name="Spatafora J.W."/>
            <person name="Tedersoo L."/>
            <person name="Vaario L.-M."/>
            <person name="Yamada A."/>
            <person name="Yan M."/>
            <person name="Wang P."/>
            <person name="Xu J."/>
            <person name="Bruns T."/>
            <person name="Baldrian P."/>
            <person name="Vilgalys R."/>
            <person name="Henrissat B."/>
            <person name="Grigoriev I.V."/>
            <person name="Hibbett D."/>
            <person name="Nagy L.G."/>
            <person name="Martin F.M."/>
        </authorList>
    </citation>
    <scope>NUCLEOTIDE SEQUENCE</scope>
    <source>
        <strain evidence="1">P2</strain>
    </source>
</reference>
<accession>A0ACB6ZJ91</accession>
<proteinExistence type="predicted"/>
<name>A0ACB6ZJ91_THEGA</name>
<evidence type="ECO:0000313" key="1">
    <source>
        <dbReference type="EMBL" id="KAF9649604.1"/>
    </source>
</evidence>
<sequence length="175" mass="19701">MGVPVIIVPQPTQVLYRRGGAIIHTREEIEDIYIYPPLLPRPELVTDYMHMDLPGSWHGLLQSGAQSLRRTCVFNDSMHKGSSSSRSGYSRVSVGLDRWEEGSGPFEEFSLPVRPTGLVTSPPHARLFDDLPVTIYVSQGIPVRRRARRSRDSQRKAPGIQCCHKLNLNRIEVAN</sequence>
<dbReference type="Proteomes" id="UP000886501">
    <property type="component" value="Unassembled WGS sequence"/>
</dbReference>
<dbReference type="EMBL" id="MU117995">
    <property type="protein sequence ID" value="KAF9649604.1"/>
    <property type="molecule type" value="Genomic_DNA"/>
</dbReference>
<comment type="caution">
    <text evidence="1">The sequence shown here is derived from an EMBL/GenBank/DDBJ whole genome shotgun (WGS) entry which is preliminary data.</text>
</comment>
<protein>
    <submittedName>
        <fullName evidence="1">Uncharacterized protein</fullName>
    </submittedName>
</protein>
<evidence type="ECO:0000313" key="2">
    <source>
        <dbReference type="Proteomes" id="UP000886501"/>
    </source>
</evidence>
<gene>
    <name evidence="1" type="ORF">BDM02DRAFT_1777006</name>
</gene>
<reference evidence="1" key="2">
    <citation type="journal article" date="2020" name="Nat. Commun.">
        <title>Large-scale genome sequencing of mycorrhizal fungi provides insights into the early evolution of symbiotic traits.</title>
        <authorList>
            <person name="Miyauchi S."/>
            <person name="Kiss E."/>
            <person name="Kuo A."/>
            <person name="Drula E."/>
            <person name="Kohler A."/>
            <person name="Sanchez-Garcia M."/>
            <person name="Morin E."/>
            <person name="Andreopoulos B."/>
            <person name="Barry K.W."/>
            <person name="Bonito G."/>
            <person name="Buee M."/>
            <person name="Carver A."/>
            <person name="Chen C."/>
            <person name="Cichocki N."/>
            <person name="Clum A."/>
            <person name="Culley D."/>
            <person name="Crous P.W."/>
            <person name="Fauchery L."/>
            <person name="Girlanda M."/>
            <person name="Hayes R.D."/>
            <person name="Keri Z."/>
            <person name="LaButti K."/>
            <person name="Lipzen A."/>
            <person name="Lombard V."/>
            <person name="Magnuson J."/>
            <person name="Maillard F."/>
            <person name="Murat C."/>
            <person name="Nolan M."/>
            <person name="Ohm R.A."/>
            <person name="Pangilinan J."/>
            <person name="Pereira M.F."/>
            <person name="Perotto S."/>
            <person name="Peter M."/>
            <person name="Pfister S."/>
            <person name="Riley R."/>
            <person name="Sitrit Y."/>
            <person name="Stielow J.B."/>
            <person name="Szollosi G."/>
            <person name="Zifcakova L."/>
            <person name="Stursova M."/>
            <person name="Spatafora J.W."/>
            <person name="Tedersoo L."/>
            <person name="Vaario L.M."/>
            <person name="Yamada A."/>
            <person name="Yan M."/>
            <person name="Wang P."/>
            <person name="Xu J."/>
            <person name="Bruns T."/>
            <person name="Baldrian P."/>
            <person name="Vilgalys R."/>
            <person name="Dunand C."/>
            <person name="Henrissat B."/>
            <person name="Grigoriev I.V."/>
            <person name="Hibbett D."/>
            <person name="Nagy L.G."/>
            <person name="Martin F.M."/>
        </authorList>
    </citation>
    <scope>NUCLEOTIDE SEQUENCE</scope>
    <source>
        <strain evidence="1">P2</strain>
    </source>
</reference>
<organism evidence="1 2">
    <name type="scientific">Thelephora ganbajun</name>
    <name type="common">Ganba fungus</name>
    <dbReference type="NCBI Taxonomy" id="370292"/>
    <lineage>
        <taxon>Eukaryota</taxon>
        <taxon>Fungi</taxon>
        <taxon>Dikarya</taxon>
        <taxon>Basidiomycota</taxon>
        <taxon>Agaricomycotina</taxon>
        <taxon>Agaricomycetes</taxon>
        <taxon>Thelephorales</taxon>
        <taxon>Thelephoraceae</taxon>
        <taxon>Thelephora</taxon>
    </lineage>
</organism>